<protein>
    <submittedName>
        <fullName evidence="1">Uncharacterized protein</fullName>
    </submittedName>
</protein>
<feature type="non-terminal residue" evidence="1">
    <location>
        <position position="82"/>
    </location>
</feature>
<name>A0AAN5DB08_9BILA</name>
<comment type="caution">
    <text evidence="1">The sequence shown here is derived from an EMBL/GenBank/DDBJ whole genome shotgun (WGS) entry which is preliminary data.</text>
</comment>
<gene>
    <name evidence="1" type="ORF">PMAYCL1PPCAC_29462</name>
</gene>
<reference evidence="2" key="1">
    <citation type="submission" date="2022-10" db="EMBL/GenBank/DDBJ databases">
        <title>Genome assembly of Pristionchus species.</title>
        <authorList>
            <person name="Yoshida K."/>
            <person name="Sommer R.J."/>
        </authorList>
    </citation>
    <scope>NUCLEOTIDE SEQUENCE [LARGE SCALE GENOMIC DNA]</scope>
    <source>
        <strain evidence="2">RS5460</strain>
    </source>
</reference>
<feature type="non-terminal residue" evidence="1">
    <location>
        <position position="1"/>
    </location>
</feature>
<evidence type="ECO:0000313" key="2">
    <source>
        <dbReference type="Proteomes" id="UP001328107"/>
    </source>
</evidence>
<proteinExistence type="predicted"/>
<evidence type="ECO:0000313" key="1">
    <source>
        <dbReference type="EMBL" id="GMR59267.1"/>
    </source>
</evidence>
<dbReference type="AlphaFoldDB" id="A0AAN5DB08"/>
<accession>A0AAN5DB08</accession>
<dbReference type="Proteomes" id="UP001328107">
    <property type="component" value="Unassembled WGS sequence"/>
</dbReference>
<keyword evidence="2" id="KW-1185">Reference proteome</keyword>
<sequence>TRLSMVCVHINRGGGVDPIPSNFHIRHSPCLRILHILRTSFGVSIRLHIHRILHIHRRDLHIPIGHLRQLEERPEEGGREGT</sequence>
<organism evidence="1 2">
    <name type="scientific">Pristionchus mayeri</name>
    <dbReference type="NCBI Taxonomy" id="1317129"/>
    <lineage>
        <taxon>Eukaryota</taxon>
        <taxon>Metazoa</taxon>
        <taxon>Ecdysozoa</taxon>
        <taxon>Nematoda</taxon>
        <taxon>Chromadorea</taxon>
        <taxon>Rhabditida</taxon>
        <taxon>Rhabditina</taxon>
        <taxon>Diplogasteromorpha</taxon>
        <taxon>Diplogasteroidea</taxon>
        <taxon>Neodiplogasteridae</taxon>
        <taxon>Pristionchus</taxon>
    </lineage>
</organism>
<dbReference type="EMBL" id="BTRK01000006">
    <property type="protein sequence ID" value="GMR59267.1"/>
    <property type="molecule type" value="Genomic_DNA"/>
</dbReference>